<evidence type="ECO:0000313" key="3">
    <source>
        <dbReference type="EMBL" id="SCO67909.1"/>
    </source>
</evidence>
<organism evidence="3 4">
    <name type="scientific">Plasmodium vivax</name>
    <name type="common">malaria parasite P. vivax</name>
    <dbReference type="NCBI Taxonomy" id="5855"/>
    <lineage>
        <taxon>Eukaryota</taxon>
        <taxon>Sar</taxon>
        <taxon>Alveolata</taxon>
        <taxon>Apicomplexa</taxon>
        <taxon>Aconoidasida</taxon>
        <taxon>Haemosporida</taxon>
        <taxon>Plasmodiidae</taxon>
        <taxon>Plasmodium</taxon>
        <taxon>Plasmodium (Plasmodium)</taxon>
    </lineage>
</organism>
<feature type="transmembrane region" description="Helical" evidence="2">
    <location>
        <begin position="483"/>
        <end position="504"/>
    </location>
</feature>
<evidence type="ECO:0000256" key="1">
    <source>
        <dbReference type="SAM" id="MobiDB-lite"/>
    </source>
</evidence>
<gene>
    <name evidence="3" type="ORF">PVT01_100037800</name>
</gene>
<proteinExistence type="predicted"/>
<name>A0A1G4GZB3_PLAVI</name>
<protein>
    <submittedName>
        <fullName evidence="3">VIR protein</fullName>
    </submittedName>
</protein>
<keyword evidence="2" id="KW-0812">Transmembrane</keyword>
<dbReference type="VEuPathDB" id="PlasmoDB:PVPAM_100041100"/>
<dbReference type="AlphaFoldDB" id="A0A1G4GZB3"/>
<evidence type="ECO:0000313" key="4">
    <source>
        <dbReference type="Proteomes" id="UP000196402"/>
    </source>
</evidence>
<dbReference type="EMBL" id="LT615248">
    <property type="protein sequence ID" value="SCO67909.1"/>
    <property type="molecule type" value="Genomic_DNA"/>
</dbReference>
<evidence type="ECO:0000256" key="2">
    <source>
        <dbReference type="SAM" id="Phobius"/>
    </source>
</evidence>
<dbReference type="InterPro" id="IPR008780">
    <property type="entry name" value="Plasmodium_Vir"/>
</dbReference>
<sequence length="559" mass="65137">MEIKEEGELDDLLKGLPSSDKYAKLNTEVSENTHDSDCKVLSNNGTIKSLCKKFLRNIDELYKLKDNIKDHKDERLYVIYWILDELRRNAKPNSRHINGTNINDIVYVGNMYYNKTHSNVLFSDYEFDLEEAKKEKYLHDYFKNYEKILPCEIDKCEKYYKYVSYIRNIYYDLQPICFKLRCDYFLYDSKYDPDDVLSKLKKHIQENSGEENKRTETLSNVKVEEPERPKSNVDMVIKYMICYKIKDKEKNDTLVGYKCEDPAYRQHTEKVIPGKNIKKMEIYVGTTSDAIQKIPNQGCKKIYSNNNTFYGLNCTKKSEEREELKNPENDAATVADSSVKTGQVVDSTISIDEALDTERFVPGVKLLSAHRDVKNLRGEYENDDSETIIYTGKKDNSVTFFPEISNEDRKKYVDSEVPACEYYKFKQNKIFCVNPLKPHEINKNGEKIDNILTSRGNKVIIIDNRPVLSAMLGENSTSLSFDIFRMITVVAAIIGLIFVLFIYIKFTPLGPYLRRCLSKKKKVNHNAYREHKQTPSTHSSKQNNVNLRRKRIQIAYQAG</sequence>
<keyword evidence="2" id="KW-0472">Membrane</keyword>
<feature type="region of interest" description="Disordered" evidence="1">
    <location>
        <begin position="525"/>
        <end position="544"/>
    </location>
</feature>
<dbReference type="VEuPathDB" id="PlasmoDB:PVW1_100058600"/>
<keyword evidence="2" id="KW-1133">Transmembrane helix</keyword>
<reference evidence="3 4" key="1">
    <citation type="submission" date="2016-07" db="EMBL/GenBank/DDBJ databases">
        <authorList>
            <consortium name="Pathogen Informatics"/>
        </authorList>
    </citation>
    <scope>NUCLEOTIDE SEQUENCE [LARGE SCALE GENOMIC DNA]</scope>
</reference>
<dbReference type="VEuPathDB" id="PlasmoDB:PVP01_1034500"/>
<dbReference type="VEuPathDB" id="PlasmoDB:PVX_097555"/>
<dbReference type="Pfam" id="PF05795">
    <property type="entry name" value="Plasmodium_Vir"/>
    <property type="match status" value="1"/>
</dbReference>
<dbReference type="Proteomes" id="UP000196402">
    <property type="component" value="Chromosome 10"/>
</dbReference>
<feature type="compositionally biased region" description="Polar residues" evidence="1">
    <location>
        <begin position="534"/>
        <end position="544"/>
    </location>
</feature>
<accession>A0A1G4GZB3</accession>